<dbReference type="InterPro" id="IPR002048">
    <property type="entry name" value="EF_hand_dom"/>
</dbReference>
<feature type="domain" description="EF-hand" evidence="2">
    <location>
        <begin position="107"/>
        <end position="133"/>
    </location>
</feature>
<evidence type="ECO:0000259" key="2">
    <source>
        <dbReference type="PROSITE" id="PS50222"/>
    </source>
</evidence>
<name>A0ABQ5TP88_9GAMM</name>
<sequence>MSINGISASNGSMLYSYLNNLKKSGSSGSDESSLLQTALSTASSTLSSTSIGSGSYESGLAANETGVRARMPPPPEEDNGFSQSQLSEMASDDSPMSELFSALADNFDEADMDSDGVITRDEAMSFAEANDIDVAPPPGEQGPVAMAEQGLTQGQLSEMSSEDSPMSSLFSALAENFDEADANEDGVVSQAEAMAYAKDNDIAMPVPPQGGGAMSDEGLTQKQLSDMSSEESPLSDLFSALADNFENADADGDGVVTQSEVMEYAKLNDMSYLEREPALSVSA</sequence>
<dbReference type="PROSITE" id="PS50222">
    <property type="entry name" value="EF_HAND_2"/>
    <property type="match status" value="1"/>
</dbReference>
<dbReference type="InterPro" id="IPR011992">
    <property type="entry name" value="EF-hand-dom_pair"/>
</dbReference>
<evidence type="ECO:0000256" key="1">
    <source>
        <dbReference type="SAM" id="MobiDB-lite"/>
    </source>
</evidence>
<gene>
    <name evidence="3" type="ORF">GCM10007891_00850</name>
</gene>
<feature type="compositionally biased region" description="Low complexity" evidence="1">
    <location>
        <begin position="24"/>
        <end position="55"/>
    </location>
</feature>
<feature type="compositionally biased region" description="Polar residues" evidence="1">
    <location>
        <begin position="218"/>
        <end position="232"/>
    </location>
</feature>
<evidence type="ECO:0000313" key="4">
    <source>
        <dbReference type="Proteomes" id="UP001161423"/>
    </source>
</evidence>
<dbReference type="EMBL" id="BSND01000003">
    <property type="protein sequence ID" value="GLP98231.1"/>
    <property type="molecule type" value="Genomic_DNA"/>
</dbReference>
<dbReference type="Gene3D" id="1.10.238.10">
    <property type="entry name" value="EF-hand"/>
    <property type="match status" value="1"/>
</dbReference>
<reference evidence="3" key="2">
    <citation type="submission" date="2023-01" db="EMBL/GenBank/DDBJ databases">
        <title>Draft genome sequence of Methylophaga thalassica strain NBRC 102424.</title>
        <authorList>
            <person name="Sun Q."/>
            <person name="Mori K."/>
        </authorList>
    </citation>
    <scope>NUCLEOTIDE SEQUENCE</scope>
    <source>
        <strain evidence="3">NBRC 102424</strain>
    </source>
</reference>
<evidence type="ECO:0000313" key="3">
    <source>
        <dbReference type="EMBL" id="GLP98231.1"/>
    </source>
</evidence>
<comment type="caution">
    <text evidence="3">The sequence shown here is derived from an EMBL/GenBank/DDBJ whole genome shotgun (WGS) entry which is preliminary data.</text>
</comment>
<feature type="region of interest" description="Disordered" evidence="1">
    <location>
        <begin position="202"/>
        <end position="233"/>
    </location>
</feature>
<feature type="region of interest" description="Disordered" evidence="1">
    <location>
        <begin position="23"/>
        <end position="95"/>
    </location>
</feature>
<accession>A0ABQ5TP88</accession>
<dbReference type="PROSITE" id="PS00018">
    <property type="entry name" value="EF_HAND_1"/>
    <property type="match status" value="1"/>
</dbReference>
<proteinExistence type="predicted"/>
<protein>
    <recommendedName>
        <fullName evidence="2">EF-hand domain-containing protein</fullName>
    </recommendedName>
</protein>
<dbReference type="SMART" id="SM00054">
    <property type="entry name" value="EFh"/>
    <property type="match status" value="3"/>
</dbReference>
<dbReference type="InterPro" id="IPR018247">
    <property type="entry name" value="EF_Hand_1_Ca_BS"/>
</dbReference>
<dbReference type="Pfam" id="PF13202">
    <property type="entry name" value="EF-hand_5"/>
    <property type="match status" value="2"/>
</dbReference>
<reference evidence="3" key="1">
    <citation type="journal article" date="2014" name="Int. J. Syst. Evol. Microbiol.">
        <title>Complete genome of a new Firmicutes species belonging to the dominant human colonic microbiota ('Ruminococcus bicirculans') reveals two chromosomes and a selective capacity to utilize plant glucans.</title>
        <authorList>
            <consortium name="NISC Comparative Sequencing Program"/>
            <person name="Wegmann U."/>
            <person name="Louis P."/>
            <person name="Goesmann A."/>
            <person name="Henrissat B."/>
            <person name="Duncan S.H."/>
            <person name="Flint H.J."/>
        </authorList>
    </citation>
    <scope>NUCLEOTIDE SEQUENCE</scope>
    <source>
        <strain evidence="3">NBRC 102424</strain>
    </source>
</reference>
<dbReference type="Proteomes" id="UP001161423">
    <property type="component" value="Unassembled WGS sequence"/>
</dbReference>
<organism evidence="3 4">
    <name type="scientific">Methylophaga thalassica</name>
    <dbReference type="NCBI Taxonomy" id="40223"/>
    <lineage>
        <taxon>Bacteria</taxon>
        <taxon>Pseudomonadati</taxon>
        <taxon>Pseudomonadota</taxon>
        <taxon>Gammaproteobacteria</taxon>
        <taxon>Thiotrichales</taxon>
        <taxon>Piscirickettsiaceae</taxon>
        <taxon>Methylophaga</taxon>
    </lineage>
</organism>
<keyword evidence="4" id="KW-1185">Reference proteome</keyword>
<dbReference type="SUPFAM" id="SSF47473">
    <property type="entry name" value="EF-hand"/>
    <property type="match status" value="1"/>
</dbReference>
<dbReference type="RefSeq" id="WP_007145979.1">
    <property type="nucleotide sequence ID" value="NZ_BSND01000003.1"/>
</dbReference>